<feature type="compositionally biased region" description="Low complexity" evidence="1">
    <location>
        <begin position="268"/>
        <end position="283"/>
    </location>
</feature>
<comment type="caution">
    <text evidence="3">The sequence shown here is derived from an EMBL/GenBank/DDBJ whole genome shotgun (WGS) entry which is preliminary data.</text>
</comment>
<dbReference type="AlphaFoldDB" id="A0A8H3UDQ9"/>
<evidence type="ECO:0000313" key="4">
    <source>
        <dbReference type="Proteomes" id="UP000447873"/>
    </source>
</evidence>
<evidence type="ECO:0000259" key="2">
    <source>
        <dbReference type="Pfam" id="PF25545"/>
    </source>
</evidence>
<feature type="compositionally biased region" description="Basic and acidic residues" evidence="1">
    <location>
        <begin position="37"/>
        <end position="63"/>
    </location>
</feature>
<feature type="region of interest" description="Disordered" evidence="1">
    <location>
        <begin position="607"/>
        <end position="644"/>
    </location>
</feature>
<sequence length="644" mass="73787">MATLPKPLVAQQRLLMPSSEDKAHPWNRNRLTRLRTSRTEKTSTVEKEWQKDNKQRQASEKAVEGNSLRRSLRLQTIKQDLKKKEEASMRGFLYIAGRIIQTRKRVRDVENGTRIERPTKRKRIGNHSVEEPNSPHLVKQQKKRRRREAEITPTPSRSRDGPGKRTQSPQRQLRKRIQTQDRSRTEQAEKRKTQELSAGLSHISPKPSSKRFEAPVDQPAGILREARLTWWREKGTWPTTEDELMDRFRSIVEDARAKKRSLSRKRSSGSMASSSSPSGSVSREQQCAPYRHQLFERQLKECGSFLDDHELGITPQSEKLCQQLLNGHQPTPENTLFSDDNLFKKTCRRLKGENESKVVLRISELIVPSAEVLADQGAQHLSIIRESTNAYWALSVPFINPSGTSSGSRSGPRPQPDSAKAFDRDAFDKEQLRKLQPYLGDLLTESSFFAATFQMYFPFLTCEIKCGDGELDVADRQNAYSQSVLLLGLYKLFQLAGRERELHREINGFSISHDERHARIYGHYLFINGNEVEIHRHLISEFIFAPSGEGDQRWKAYKFVKNVYDLWLPKHYKRLCTVIDMLPEVSDIEQELSSLRSGISQQFEDQSLAGADEVPDSQPSAQQITPEATVRTGSSNNSKGRKKT</sequence>
<reference evidence="3 4" key="1">
    <citation type="submission" date="2018-12" db="EMBL/GenBank/DDBJ databases">
        <title>Venturia inaequalis Genome Resource.</title>
        <authorList>
            <person name="Lichtner F.J."/>
        </authorList>
    </citation>
    <scope>NUCLEOTIDE SEQUENCE [LARGE SCALE GENOMIC DNA]</scope>
    <source>
        <strain evidence="3 4">120213</strain>
    </source>
</reference>
<evidence type="ECO:0000313" key="3">
    <source>
        <dbReference type="EMBL" id="KAE9966844.1"/>
    </source>
</evidence>
<feature type="region of interest" description="Disordered" evidence="1">
    <location>
        <begin position="106"/>
        <end position="218"/>
    </location>
</feature>
<accession>A0A8H3UDQ9</accession>
<feature type="compositionally biased region" description="Basic and acidic residues" evidence="1">
    <location>
        <begin position="178"/>
        <end position="194"/>
    </location>
</feature>
<name>A0A8H3UDQ9_VENIN</name>
<feature type="compositionally biased region" description="Polar residues" evidence="1">
    <location>
        <begin position="617"/>
        <end position="638"/>
    </location>
</feature>
<feature type="region of interest" description="Disordered" evidence="1">
    <location>
        <begin position="403"/>
        <end position="423"/>
    </location>
</feature>
<dbReference type="Proteomes" id="UP000447873">
    <property type="component" value="Unassembled WGS sequence"/>
</dbReference>
<feature type="domain" description="DUF7924" evidence="2">
    <location>
        <begin position="343"/>
        <end position="579"/>
    </location>
</feature>
<evidence type="ECO:0000256" key="1">
    <source>
        <dbReference type="SAM" id="MobiDB-lite"/>
    </source>
</evidence>
<organism evidence="3 4">
    <name type="scientific">Venturia inaequalis</name>
    <name type="common">Apple scab fungus</name>
    <dbReference type="NCBI Taxonomy" id="5025"/>
    <lineage>
        <taxon>Eukaryota</taxon>
        <taxon>Fungi</taxon>
        <taxon>Dikarya</taxon>
        <taxon>Ascomycota</taxon>
        <taxon>Pezizomycotina</taxon>
        <taxon>Dothideomycetes</taxon>
        <taxon>Pleosporomycetidae</taxon>
        <taxon>Venturiales</taxon>
        <taxon>Venturiaceae</taxon>
        <taxon>Venturia</taxon>
    </lineage>
</organism>
<dbReference type="PANTHER" id="PTHR42470">
    <property type="entry name" value="VAST DOMAIN-CONTAINING PROTEIN"/>
    <property type="match status" value="1"/>
</dbReference>
<dbReference type="PANTHER" id="PTHR42470:SF2">
    <property type="match status" value="1"/>
</dbReference>
<feature type="region of interest" description="Disordered" evidence="1">
    <location>
        <begin position="1"/>
        <end position="67"/>
    </location>
</feature>
<dbReference type="Pfam" id="PF25545">
    <property type="entry name" value="DUF7924"/>
    <property type="match status" value="1"/>
</dbReference>
<proteinExistence type="predicted"/>
<dbReference type="EMBL" id="WNWS01000491">
    <property type="protein sequence ID" value="KAE9966844.1"/>
    <property type="molecule type" value="Genomic_DNA"/>
</dbReference>
<gene>
    <name evidence="3" type="ORF">EG328_008598</name>
</gene>
<feature type="compositionally biased region" description="Basic residues" evidence="1">
    <location>
        <begin position="25"/>
        <end position="36"/>
    </location>
</feature>
<feature type="compositionally biased region" description="Basic residues" evidence="1">
    <location>
        <begin position="257"/>
        <end position="267"/>
    </location>
</feature>
<protein>
    <recommendedName>
        <fullName evidence="2">DUF7924 domain-containing protein</fullName>
    </recommendedName>
</protein>
<feature type="compositionally biased region" description="Basic and acidic residues" evidence="1">
    <location>
        <begin position="107"/>
        <end position="118"/>
    </location>
</feature>
<feature type="compositionally biased region" description="Low complexity" evidence="1">
    <location>
        <begin position="403"/>
        <end position="412"/>
    </location>
</feature>
<dbReference type="InterPro" id="IPR057684">
    <property type="entry name" value="DUF7924"/>
</dbReference>
<feature type="region of interest" description="Disordered" evidence="1">
    <location>
        <begin position="256"/>
        <end position="285"/>
    </location>
</feature>